<accession>A0A174FX32</accession>
<dbReference type="PANTHER" id="PTHR37826:SF2">
    <property type="entry name" value="ZINC-RIBBON DOMAIN-CONTAINING PROTEIN"/>
    <property type="match status" value="1"/>
</dbReference>
<dbReference type="CDD" id="cd03408">
    <property type="entry name" value="SPFH_like_u1"/>
    <property type="match status" value="1"/>
</dbReference>
<gene>
    <name evidence="3" type="ORF">ERS852397_02249</name>
    <name evidence="5" type="ORF">F2Z09_18585</name>
    <name evidence="4" type="ORF">F2Z22_19410</name>
</gene>
<evidence type="ECO:0000259" key="1">
    <source>
        <dbReference type="Pfam" id="PF13421"/>
    </source>
</evidence>
<dbReference type="InterPro" id="IPR033880">
    <property type="entry name" value="SPFH_YdjI"/>
</dbReference>
<dbReference type="InterPro" id="IPR025640">
    <property type="entry name" value="GYF_2"/>
</dbReference>
<dbReference type="Proteomes" id="UP000440198">
    <property type="component" value="Unassembled WGS sequence"/>
</dbReference>
<dbReference type="Proteomes" id="UP000095517">
    <property type="component" value="Unassembled WGS sequence"/>
</dbReference>
<dbReference type="GeneID" id="92986941"/>
<evidence type="ECO:0000313" key="3">
    <source>
        <dbReference type="EMBL" id="CUO54251.1"/>
    </source>
</evidence>
<evidence type="ECO:0000259" key="2">
    <source>
        <dbReference type="Pfam" id="PF14237"/>
    </source>
</evidence>
<reference evidence="3 6" key="1">
    <citation type="submission" date="2015-09" db="EMBL/GenBank/DDBJ databases">
        <authorList>
            <consortium name="Pathogen Informatics"/>
        </authorList>
    </citation>
    <scope>NUCLEOTIDE SEQUENCE [LARGE SCALE GENOMIC DNA]</scope>
    <source>
        <strain evidence="3 6">2789STDY5608840</strain>
    </source>
</reference>
<feature type="domain" description="GYF" evidence="2">
    <location>
        <begin position="343"/>
        <end position="392"/>
    </location>
</feature>
<dbReference type="RefSeq" id="WP_007757965.1">
    <property type="nucleotide sequence ID" value="NZ_CABIXA010000011.1"/>
</dbReference>
<dbReference type="AlphaFoldDB" id="A0A174FX32"/>
<feature type="domain" description="SPFH" evidence="1">
    <location>
        <begin position="38"/>
        <end position="237"/>
    </location>
</feature>
<keyword evidence="8" id="KW-1185">Reference proteome</keyword>
<dbReference type="STRING" id="338188.ERS852397_02249"/>
<evidence type="ECO:0000313" key="8">
    <source>
        <dbReference type="Proteomes" id="UP000440198"/>
    </source>
</evidence>
<evidence type="ECO:0000313" key="6">
    <source>
        <dbReference type="Proteomes" id="UP000095517"/>
    </source>
</evidence>
<dbReference type="Pfam" id="PF13421">
    <property type="entry name" value="Band_7_1"/>
    <property type="match status" value="1"/>
</dbReference>
<evidence type="ECO:0000313" key="7">
    <source>
        <dbReference type="Proteomes" id="UP000421791"/>
    </source>
</evidence>
<proteinExistence type="predicted"/>
<dbReference type="EMBL" id="VWAG01000050">
    <property type="protein sequence ID" value="KAA5253144.1"/>
    <property type="molecule type" value="Genomic_DNA"/>
</dbReference>
<dbReference type="Pfam" id="PF14237">
    <property type="entry name" value="GYF_2"/>
    <property type="match status" value="1"/>
</dbReference>
<organism evidence="3 6">
    <name type="scientific">Bacteroides finegoldii</name>
    <dbReference type="NCBI Taxonomy" id="338188"/>
    <lineage>
        <taxon>Bacteria</taxon>
        <taxon>Pseudomonadati</taxon>
        <taxon>Bacteroidota</taxon>
        <taxon>Bacteroidia</taxon>
        <taxon>Bacteroidales</taxon>
        <taxon>Bacteroidaceae</taxon>
        <taxon>Bacteroides</taxon>
    </lineage>
</organism>
<name>A0A174FX32_9BACE</name>
<reference evidence="7 8" key="2">
    <citation type="journal article" date="2019" name="Nat. Med.">
        <title>A library of human gut bacterial isolates paired with longitudinal multiomics data enables mechanistic microbiome research.</title>
        <authorList>
            <person name="Poyet M."/>
            <person name="Groussin M."/>
            <person name="Gibbons S.M."/>
            <person name="Avila-Pacheco J."/>
            <person name="Jiang X."/>
            <person name="Kearney S.M."/>
            <person name="Perrotta A.R."/>
            <person name="Berdy B."/>
            <person name="Zhao S."/>
            <person name="Lieberman T.D."/>
            <person name="Swanson P.K."/>
            <person name="Smith M."/>
            <person name="Roesemann S."/>
            <person name="Alexander J.E."/>
            <person name="Rich S.A."/>
            <person name="Livny J."/>
            <person name="Vlamakis H."/>
            <person name="Clish C."/>
            <person name="Bullock K."/>
            <person name="Deik A."/>
            <person name="Scott J."/>
            <person name="Pierce K.A."/>
            <person name="Xavier R.J."/>
            <person name="Alm E.J."/>
        </authorList>
    </citation>
    <scope>NUCLEOTIDE SEQUENCE [LARGE SCALE GENOMIC DNA]</scope>
    <source>
        <strain evidence="5 8">BIOML-A2</strain>
        <strain evidence="4 7">BIOML-A6</strain>
    </source>
</reference>
<dbReference type="PANTHER" id="PTHR37826">
    <property type="entry name" value="FLOTILLIN BAND_7_5 DOMAIN PROTEIN"/>
    <property type="match status" value="1"/>
</dbReference>
<dbReference type="EMBL" id="VWAK01000048">
    <property type="protein sequence ID" value="KAA5227428.1"/>
    <property type="molecule type" value="Genomic_DNA"/>
</dbReference>
<protein>
    <submittedName>
        <fullName evidence="3">Antifreeze protein type I</fullName>
    </submittedName>
    <submittedName>
        <fullName evidence="4">DUF4339 domain-containing protein</fullName>
    </submittedName>
</protein>
<dbReference type="EMBL" id="CYZH01000011">
    <property type="protein sequence ID" value="CUO54251.1"/>
    <property type="molecule type" value="Genomic_DNA"/>
</dbReference>
<evidence type="ECO:0000313" key="4">
    <source>
        <dbReference type="EMBL" id="KAA5227428.1"/>
    </source>
</evidence>
<evidence type="ECO:0000313" key="5">
    <source>
        <dbReference type="EMBL" id="KAA5253144.1"/>
    </source>
</evidence>
<sequence>MGFFNKQRTDGRTYDGQGEERKGFIDRISFNGEAEDIVWKFPYDNLSIGTQLIVNHSQEAIFLRGGAVCDIFGEGTHTLSTNNIPVLQKLINLPFGGRTPFTAEVYFVSKTVRRNLKFGTINAVPVRDPLYSIPIPVRAFGEYGIRVVDASMLLGELVGTLHTFDTESIIEQFKSVVLQQLNASFGQFVKQERISVVDLPAYSPQMAQYLQNCLKSEFARYGISLENFNLASINYDEGHPNVQKVLEAQANAAAEIFEAQGRAQRRNIEQYTFQEERQFDVMETAAGNEGGSGQMMGAGMGLGMGVGIGGAFGTQMGNIAGVMTSQQPSSAATPPPPPMPVTYHVLVNNVQQGPYDLPTLQQMAQNGTLTRDTYVWKNGMPQWTKAGESTELQSLFSAVPPPPPIL</sequence>
<dbReference type="Proteomes" id="UP000421791">
    <property type="component" value="Unassembled WGS sequence"/>
</dbReference>